<accession>A0ACC1NLZ6</accession>
<keyword evidence="2" id="KW-1185">Reference proteome</keyword>
<gene>
    <name evidence="1" type="ORF">NQ176_g2846</name>
</gene>
<comment type="caution">
    <text evidence="1">The sequence shown here is derived from an EMBL/GenBank/DDBJ whole genome shotgun (WGS) entry which is preliminary data.</text>
</comment>
<organism evidence="1 2">
    <name type="scientific">Zarea fungicola</name>
    <dbReference type="NCBI Taxonomy" id="93591"/>
    <lineage>
        <taxon>Eukaryota</taxon>
        <taxon>Fungi</taxon>
        <taxon>Dikarya</taxon>
        <taxon>Ascomycota</taxon>
        <taxon>Pezizomycotina</taxon>
        <taxon>Sordariomycetes</taxon>
        <taxon>Hypocreomycetidae</taxon>
        <taxon>Hypocreales</taxon>
        <taxon>Cordycipitaceae</taxon>
        <taxon>Zarea</taxon>
    </lineage>
</organism>
<evidence type="ECO:0000313" key="2">
    <source>
        <dbReference type="Proteomes" id="UP001143910"/>
    </source>
</evidence>
<reference evidence="1" key="1">
    <citation type="submission" date="2022-08" db="EMBL/GenBank/DDBJ databases">
        <title>Genome Sequence of Lecanicillium fungicola.</title>
        <authorList>
            <person name="Buettner E."/>
        </authorList>
    </citation>
    <scope>NUCLEOTIDE SEQUENCE</scope>
    <source>
        <strain evidence="1">Babe33</strain>
    </source>
</reference>
<protein>
    <submittedName>
        <fullName evidence="1">Uncharacterized protein</fullName>
    </submittedName>
</protein>
<dbReference type="EMBL" id="JANJQO010000226">
    <property type="protein sequence ID" value="KAJ2980098.1"/>
    <property type="molecule type" value="Genomic_DNA"/>
</dbReference>
<dbReference type="Proteomes" id="UP001143910">
    <property type="component" value="Unassembled WGS sequence"/>
</dbReference>
<proteinExistence type="predicted"/>
<evidence type="ECO:0000313" key="1">
    <source>
        <dbReference type="EMBL" id="KAJ2980098.1"/>
    </source>
</evidence>
<name>A0ACC1NLZ6_9HYPO</name>
<sequence>MSSSLVLHPYLSLKNISLSGTVEFDLIFPKNGDVYEPTAMMPLVWAIQNANLAATLDAIISITLNGGYADDLQLHLTPANLTGRDVYYAYTYSDKFNVEGSFDINWYLYFKNENCSRGIYYDDVDSDFHGFADISLSTKHGAPLADIMAAQASNCSNTQNVSFNITGTEYLNVFRRSEHGIDVNSTANKCALLSPTPPALDAGKPCNVKVDAAAAASITASLQTAVLHDQCTDFFGLPNPSCPSKNAAEGLRSQSWRKISALVFLAAAAAMACV</sequence>